<reference evidence="2" key="1">
    <citation type="submission" date="2016-09" db="EMBL/GenBank/DDBJ databases">
        <authorList>
            <person name="Hebert L."/>
            <person name="Moumen B."/>
        </authorList>
    </citation>
    <scope>NUCLEOTIDE SEQUENCE [LARGE SCALE GENOMIC DNA]</scope>
    <source>
        <strain evidence="2">OVI</strain>
    </source>
</reference>
<dbReference type="InterPro" id="IPR000182">
    <property type="entry name" value="GNAT_dom"/>
</dbReference>
<protein>
    <recommendedName>
        <fullName evidence="1">N-acetyltransferase domain-containing protein</fullName>
    </recommendedName>
</protein>
<dbReference type="GO" id="GO:0016747">
    <property type="term" value="F:acyltransferase activity, transferring groups other than amino-acyl groups"/>
    <property type="evidence" value="ECO:0007669"/>
    <property type="project" value="InterPro"/>
</dbReference>
<dbReference type="PROSITE" id="PS51186">
    <property type="entry name" value="GNAT"/>
    <property type="match status" value="1"/>
</dbReference>
<keyword evidence="3" id="KW-1185">Reference proteome</keyword>
<sequence length="244" mass="27560">MGETLGSSCVVTDGSKEPCTIVFHDVEKTEIRSGYAAVTDVLCDVDYFPYPPQTHEQLEKAHLYVLACCISSSEPTFPLDSHLGEEEVMKKDVGTVLVGAVGVVWVPFSSGAMVEGYIHVVWVRPDYRRHRVAYRLLERTLAMTQVGNPPNKILRWRLHTMCTSLNTREYLSRFLHERKSSSATASDDDDVHLLLKETETLITAVPRMYERLGFCVRRNVFKYYDGKADGVEMIKVVPGAGKRR</sequence>
<dbReference type="SUPFAM" id="SSF55729">
    <property type="entry name" value="Acyl-CoA N-acyltransferases (Nat)"/>
    <property type="match status" value="1"/>
</dbReference>
<dbReference type="EMBL" id="CZPT02000790">
    <property type="protein sequence ID" value="SCU67690.1"/>
    <property type="molecule type" value="Genomic_DNA"/>
</dbReference>
<dbReference type="VEuPathDB" id="TriTrypDB:TEOVI_000681100"/>
<dbReference type="CDD" id="cd04301">
    <property type="entry name" value="NAT_SF"/>
    <property type="match status" value="1"/>
</dbReference>
<feature type="domain" description="N-acetyltransferase" evidence="1">
    <location>
        <begin position="45"/>
        <end position="238"/>
    </location>
</feature>
<proteinExistence type="predicted"/>
<evidence type="ECO:0000313" key="2">
    <source>
        <dbReference type="EMBL" id="SCU67690.1"/>
    </source>
</evidence>
<dbReference type="Proteomes" id="UP000195570">
    <property type="component" value="Unassembled WGS sequence"/>
</dbReference>
<evidence type="ECO:0000313" key="3">
    <source>
        <dbReference type="Proteomes" id="UP000195570"/>
    </source>
</evidence>
<evidence type="ECO:0000259" key="1">
    <source>
        <dbReference type="PROSITE" id="PS51186"/>
    </source>
</evidence>
<dbReference type="RefSeq" id="XP_067078971.1">
    <property type="nucleotide sequence ID" value="XM_067222870.1"/>
</dbReference>
<organism evidence="2 3">
    <name type="scientific">Trypanosoma equiperdum</name>
    <dbReference type="NCBI Taxonomy" id="5694"/>
    <lineage>
        <taxon>Eukaryota</taxon>
        <taxon>Discoba</taxon>
        <taxon>Euglenozoa</taxon>
        <taxon>Kinetoplastea</taxon>
        <taxon>Metakinetoplastina</taxon>
        <taxon>Trypanosomatida</taxon>
        <taxon>Trypanosomatidae</taxon>
        <taxon>Trypanosoma</taxon>
    </lineage>
</organism>
<accession>A0A1G4I7C2</accession>
<name>A0A1G4I7C2_TRYEQ</name>
<dbReference type="InterPro" id="IPR016181">
    <property type="entry name" value="Acyl_CoA_acyltransferase"/>
</dbReference>
<dbReference type="Gene3D" id="3.40.630.30">
    <property type="match status" value="1"/>
</dbReference>
<dbReference type="Pfam" id="PF00583">
    <property type="entry name" value="Acetyltransf_1"/>
    <property type="match status" value="1"/>
</dbReference>
<dbReference type="AlphaFoldDB" id="A0A1G4I7C2"/>
<dbReference type="GeneID" id="92380745"/>
<gene>
    <name evidence="2" type="ORF">TEOVI_000681100</name>
</gene>
<comment type="caution">
    <text evidence="2">The sequence shown here is derived from an EMBL/GenBank/DDBJ whole genome shotgun (WGS) entry which is preliminary data.</text>
</comment>